<evidence type="ECO:0000313" key="1">
    <source>
        <dbReference type="EMBL" id="NDU97299.1"/>
    </source>
</evidence>
<evidence type="ECO:0000313" key="2">
    <source>
        <dbReference type="Proteomes" id="UP000474175"/>
    </source>
</evidence>
<proteinExistence type="predicted"/>
<dbReference type="AlphaFoldDB" id="A0A6L9LKQ7"/>
<gene>
    <name evidence="1" type="ORF">GK108_20620</name>
</gene>
<accession>A0A6L9LKQ7</accession>
<comment type="caution">
    <text evidence="1">The sequence shown here is derived from an EMBL/GenBank/DDBJ whole genome shotgun (WGS) entry which is preliminary data.</text>
</comment>
<name>A0A6L9LKQ7_9BACT</name>
<dbReference type="RefSeq" id="WP_163952603.1">
    <property type="nucleotide sequence ID" value="NZ_JAAFZH010000010.1"/>
</dbReference>
<reference evidence="1 2" key="1">
    <citation type="submission" date="2020-02" db="EMBL/GenBank/DDBJ databases">
        <title>Draft genome sequence of two Spirosoma agri KCTC 52727 and Spirosoma terrae KCTC 52035.</title>
        <authorList>
            <person name="Rojas J."/>
            <person name="Ambika Manirajan B."/>
            <person name="Suarez C."/>
            <person name="Ratering S."/>
            <person name="Schnell S."/>
        </authorList>
    </citation>
    <scope>NUCLEOTIDE SEQUENCE [LARGE SCALE GENOMIC DNA]</scope>
    <source>
        <strain evidence="1 2">KCTC 52035</strain>
    </source>
</reference>
<sequence length="126" mass="14269">MKKILGIFLLVLVGCHQEPEVSVRPGQLVGTWNSLSASASATGKPFIRWTFDAEYVYTVDDTVKACQPVNSTYFFTYWLEGDILVMRYAGITNGLFPRPDRRRPIRSITATELVLDEPRQVLEKCP</sequence>
<keyword evidence="2" id="KW-1185">Reference proteome</keyword>
<protein>
    <submittedName>
        <fullName evidence="1">Lipocalin family protein</fullName>
    </submittedName>
</protein>
<dbReference type="EMBL" id="JAAFZH010000010">
    <property type="protein sequence ID" value="NDU97299.1"/>
    <property type="molecule type" value="Genomic_DNA"/>
</dbReference>
<dbReference type="Proteomes" id="UP000474175">
    <property type="component" value="Unassembled WGS sequence"/>
</dbReference>
<organism evidence="1 2">
    <name type="scientific">Spirosoma terrae</name>
    <dbReference type="NCBI Taxonomy" id="1968276"/>
    <lineage>
        <taxon>Bacteria</taxon>
        <taxon>Pseudomonadati</taxon>
        <taxon>Bacteroidota</taxon>
        <taxon>Cytophagia</taxon>
        <taxon>Cytophagales</taxon>
        <taxon>Cytophagaceae</taxon>
        <taxon>Spirosoma</taxon>
    </lineage>
</organism>
<dbReference type="PROSITE" id="PS51257">
    <property type="entry name" value="PROKAR_LIPOPROTEIN"/>
    <property type="match status" value="1"/>
</dbReference>